<comment type="caution">
    <text evidence="7">The sequence shown here is derived from an EMBL/GenBank/DDBJ whole genome shotgun (WGS) entry which is preliminary data.</text>
</comment>
<dbReference type="PANTHER" id="PTHR46490">
    <property type="entry name" value="C-TYPE LECTIN DOMAIN FAMILY 12 MEMBER A-RELATED"/>
    <property type="match status" value="1"/>
</dbReference>
<feature type="domain" description="C-type lectin" evidence="6">
    <location>
        <begin position="36"/>
        <end position="148"/>
    </location>
</feature>
<keyword evidence="8" id="KW-1185">Reference proteome</keyword>
<keyword evidence="5" id="KW-0732">Signal</keyword>
<dbReference type="Pfam" id="PF00059">
    <property type="entry name" value="Lectin_C"/>
    <property type="match status" value="1"/>
</dbReference>
<dbReference type="EMBL" id="JASAOG010000015">
    <property type="protein sequence ID" value="KAK0065028.1"/>
    <property type="molecule type" value="Genomic_DNA"/>
</dbReference>
<organism evidence="7 8">
    <name type="scientific">Biomphalaria pfeifferi</name>
    <name type="common">Bloodfluke planorb</name>
    <name type="synonym">Freshwater snail</name>
    <dbReference type="NCBI Taxonomy" id="112525"/>
    <lineage>
        <taxon>Eukaryota</taxon>
        <taxon>Metazoa</taxon>
        <taxon>Spiralia</taxon>
        <taxon>Lophotrochozoa</taxon>
        <taxon>Mollusca</taxon>
        <taxon>Gastropoda</taxon>
        <taxon>Heterobranchia</taxon>
        <taxon>Euthyneura</taxon>
        <taxon>Panpulmonata</taxon>
        <taxon>Hygrophila</taxon>
        <taxon>Lymnaeoidea</taxon>
        <taxon>Planorbidae</taxon>
        <taxon>Biomphalaria</taxon>
    </lineage>
</organism>
<evidence type="ECO:0000256" key="1">
    <source>
        <dbReference type="ARBA" id="ARBA00022734"/>
    </source>
</evidence>
<dbReference type="PROSITE" id="PS50041">
    <property type="entry name" value="C_TYPE_LECTIN_2"/>
    <property type="match status" value="1"/>
</dbReference>
<dbReference type="GO" id="GO:0030246">
    <property type="term" value="F:carbohydrate binding"/>
    <property type="evidence" value="ECO:0007669"/>
    <property type="project" value="UniProtKB-KW"/>
</dbReference>
<evidence type="ECO:0000256" key="3">
    <source>
        <dbReference type="ARBA" id="ARBA00023180"/>
    </source>
</evidence>
<reference evidence="7" key="2">
    <citation type="submission" date="2023-04" db="EMBL/GenBank/DDBJ databases">
        <authorList>
            <person name="Bu L."/>
            <person name="Lu L."/>
            <person name="Laidemitt M.R."/>
            <person name="Zhang S.M."/>
            <person name="Mutuku M."/>
            <person name="Mkoji G."/>
            <person name="Steinauer M."/>
            <person name="Loker E.S."/>
        </authorList>
    </citation>
    <scope>NUCLEOTIDE SEQUENCE</scope>
    <source>
        <strain evidence="7">KasaAsao</strain>
        <tissue evidence="7">Whole Snail</tissue>
    </source>
</reference>
<dbReference type="CDD" id="cd00037">
    <property type="entry name" value="CLECT"/>
    <property type="match status" value="1"/>
</dbReference>
<feature type="non-terminal residue" evidence="7">
    <location>
        <position position="1"/>
    </location>
</feature>
<keyword evidence="1" id="KW-0430">Lectin</keyword>
<evidence type="ECO:0000256" key="4">
    <source>
        <dbReference type="SAM" id="MobiDB-lite"/>
    </source>
</evidence>
<evidence type="ECO:0000256" key="5">
    <source>
        <dbReference type="SAM" id="SignalP"/>
    </source>
</evidence>
<dbReference type="InterPro" id="IPR001304">
    <property type="entry name" value="C-type_lectin-like"/>
</dbReference>
<dbReference type="AlphaFoldDB" id="A0AAD8FIC6"/>
<dbReference type="SMART" id="SM00034">
    <property type="entry name" value="CLECT"/>
    <property type="match status" value="1"/>
</dbReference>
<evidence type="ECO:0000259" key="6">
    <source>
        <dbReference type="PROSITE" id="PS50041"/>
    </source>
</evidence>
<accession>A0AAD8FIC6</accession>
<dbReference type="Gene3D" id="3.10.100.10">
    <property type="entry name" value="Mannose-Binding Protein A, subunit A"/>
    <property type="match status" value="1"/>
</dbReference>
<keyword evidence="2" id="KW-1015">Disulfide bond</keyword>
<evidence type="ECO:0000256" key="2">
    <source>
        <dbReference type="ARBA" id="ARBA00023157"/>
    </source>
</evidence>
<evidence type="ECO:0000313" key="7">
    <source>
        <dbReference type="EMBL" id="KAK0065028.1"/>
    </source>
</evidence>
<feature type="chain" id="PRO_5042118088" evidence="5">
    <location>
        <begin position="24"/>
        <end position="245"/>
    </location>
</feature>
<dbReference type="InterPro" id="IPR016187">
    <property type="entry name" value="CTDL_fold"/>
</dbReference>
<evidence type="ECO:0000313" key="8">
    <source>
        <dbReference type="Proteomes" id="UP001233172"/>
    </source>
</evidence>
<reference evidence="7" key="1">
    <citation type="journal article" date="2023" name="PLoS Negl. Trop. Dis.">
        <title>A genome sequence for Biomphalaria pfeifferi, the major vector snail for the human-infecting parasite Schistosoma mansoni.</title>
        <authorList>
            <person name="Bu L."/>
            <person name="Lu L."/>
            <person name="Laidemitt M.R."/>
            <person name="Zhang S.M."/>
            <person name="Mutuku M."/>
            <person name="Mkoji G."/>
            <person name="Steinauer M."/>
            <person name="Loker E.S."/>
        </authorList>
    </citation>
    <scope>NUCLEOTIDE SEQUENCE</scope>
    <source>
        <strain evidence="7">KasaAsao</strain>
    </source>
</reference>
<dbReference type="PANTHER" id="PTHR46490:SF6">
    <property type="entry name" value="ASIALOGLYCOPROTEIN RECEPTOR 1-LIKE-RELATED"/>
    <property type="match status" value="1"/>
</dbReference>
<feature type="region of interest" description="Disordered" evidence="4">
    <location>
        <begin position="197"/>
        <end position="216"/>
    </location>
</feature>
<dbReference type="SUPFAM" id="SSF56436">
    <property type="entry name" value="C-type lectin-like"/>
    <property type="match status" value="1"/>
</dbReference>
<keyword evidence="3" id="KW-0325">Glycoprotein</keyword>
<name>A0AAD8FIC6_BIOPF</name>
<sequence>MSLRLYILLLSLPLTVKIVQVFGQTGNCPTEKDVISQGKCYTLFETNITWSEAKAACESLAMSLAEFENKKEASYVMQTLVEPSWIGVYDLNNEHTTYAWLSNNKVANIDYWSTSPTYYTNMCVIIKWENGSFADTIHCNEPHSYICMSPMQNNSASTIETSSITTASTTVTPSITTISAMETPTITTTHTTVTPSITTTSTTVTPSITTVSTTETPPITRVSTTERAFNTASGTEAATYKQTTP</sequence>
<gene>
    <name evidence="7" type="ORF">Bpfe_005586</name>
</gene>
<dbReference type="InterPro" id="IPR052309">
    <property type="entry name" value="C-type_Lectin_Domain_Fam1"/>
</dbReference>
<dbReference type="InterPro" id="IPR016186">
    <property type="entry name" value="C-type_lectin-like/link_sf"/>
</dbReference>
<protein>
    <submittedName>
        <fullName evidence="7">Cell wall protein DAN4</fullName>
    </submittedName>
</protein>
<feature type="signal peptide" evidence="5">
    <location>
        <begin position="1"/>
        <end position="23"/>
    </location>
</feature>
<dbReference type="Proteomes" id="UP001233172">
    <property type="component" value="Unassembled WGS sequence"/>
</dbReference>
<proteinExistence type="predicted"/>